<proteinExistence type="predicted"/>
<protein>
    <submittedName>
        <fullName evidence="1">Uncharacterized protein</fullName>
    </submittedName>
</protein>
<dbReference type="EMBL" id="QKLU01000001">
    <property type="protein sequence ID" value="PYF77285.1"/>
    <property type="molecule type" value="Genomic_DNA"/>
</dbReference>
<reference evidence="1 2" key="1">
    <citation type="submission" date="2018-06" db="EMBL/GenBank/DDBJ databases">
        <title>Genomic Encyclopedia of Archaeal and Bacterial Type Strains, Phase II (KMG-II): from individual species to whole genera.</title>
        <authorList>
            <person name="Goeker M."/>
        </authorList>
    </citation>
    <scope>NUCLEOTIDE SEQUENCE [LARGE SCALE GENOMIC DNA]</scope>
    <source>
        <strain evidence="1 2">DSM 27372</strain>
    </source>
</reference>
<evidence type="ECO:0000313" key="2">
    <source>
        <dbReference type="Proteomes" id="UP000248198"/>
    </source>
</evidence>
<gene>
    <name evidence="1" type="ORF">B0O44_101766</name>
</gene>
<accession>A0A318UT61</accession>
<dbReference type="OrthoDB" id="1324639at2"/>
<keyword evidence="2" id="KW-1185">Reference proteome</keyword>
<evidence type="ECO:0000313" key="1">
    <source>
        <dbReference type="EMBL" id="PYF77285.1"/>
    </source>
</evidence>
<dbReference type="AlphaFoldDB" id="A0A318UT61"/>
<comment type="caution">
    <text evidence="1">The sequence shown here is derived from an EMBL/GenBank/DDBJ whole genome shotgun (WGS) entry which is preliminary data.</text>
</comment>
<dbReference type="Proteomes" id="UP000248198">
    <property type="component" value="Unassembled WGS sequence"/>
</dbReference>
<sequence>MERTKKSLQSHFGLKLSLFGEEKTFVPMGIPDFKSRSENPYFIFEYKLEGEVLESLTFEVLDQEGQLIYSMPCKPEYSKPGAYLIYWDGFDNQDCYDSSRFNSKVLKAVLRAIYMDKSQTVETLFRTEYKEVRWLDVKIDRKAKKIEALLRTNLKDGGTEGLPEGQRVPENIVEIHGKGPLDQATKNFGELLDAALEGLAYHWGRNAHHPEAKNIVLDNGEAYQFFLKPDNQGAKTVKSPVITYRTNLSPGRSRNWEMSRILYYNAGYLKFPRQWYYENDDKAMLDFKHTAAHEIGHEILLAYGGHVYSKSHKGSSTIVTQSPLGNFLYPGKGEIDLMIYYVENPQYPYPSDYIKRSVAAEKDVLGLVWLSKLRIEAVDAMETQTPFV</sequence>
<organism evidence="1 2">
    <name type="scientific">Pedobacter nutrimenti</name>
    <dbReference type="NCBI Taxonomy" id="1241337"/>
    <lineage>
        <taxon>Bacteria</taxon>
        <taxon>Pseudomonadati</taxon>
        <taxon>Bacteroidota</taxon>
        <taxon>Sphingobacteriia</taxon>
        <taxon>Sphingobacteriales</taxon>
        <taxon>Sphingobacteriaceae</taxon>
        <taxon>Pedobacter</taxon>
    </lineage>
</organism>
<name>A0A318UT61_9SPHI</name>
<dbReference type="RefSeq" id="WP_110827344.1">
    <property type="nucleotide sequence ID" value="NZ_QKLU01000001.1"/>
</dbReference>